<keyword evidence="2" id="KW-0472">Membrane</keyword>
<dbReference type="VEuPathDB" id="FungiDB:PV09_05138"/>
<evidence type="ECO:0008006" key="6">
    <source>
        <dbReference type="Google" id="ProtNLM"/>
    </source>
</evidence>
<evidence type="ECO:0000313" key="4">
    <source>
        <dbReference type="EMBL" id="KIW03839.1"/>
    </source>
</evidence>
<dbReference type="InParanoid" id="A0A0D2AXC3"/>
<keyword evidence="5" id="KW-1185">Reference proteome</keyword>
<keyword evidence="2" id="KW-0812">Transmembrane</keyword>
<reference evidence="4 5" key="1">
    <citation type="submission" date="2015-01" db="EMBL/GenBank/DDBJ databases">
        <title>The Genome Sequence of Ochroconis gallopava CBS43764.</title>
        <authorList>
            <consortium name="The Broad Institute Genomics Platform"/>
            <person name="Cuomo C."/>
            <person name="de Hoog S."/>
            <person name="Gorbushina A."/>
            <person name="Stielow B."/>
            <person name="Teixiera M."/>
            <person name="Abouelleil A."/>
            <person name="Chapman S.B."/>
            <person name="Priest M."/>
            <person name="Young S.K."/>
            <person name="Wortman J."/>
            <person name="Nusbaum C."/>
            <person name="Birren B."/>
        </authorList>
    </citation>
    <scope>NUCLEOTIDE SEQUENCE [LARGE SCALE GENOMIC DNA]</scope>
    <source>
        <strain evidence="4 5">CBS 43764</strain>
    </source>
</reference>
<feature type="signal peptide" evidence="3">
    <location>
        <begin position="1"/>
        <end position="28"/>
    </location>
</feature>
<gene>
    <name evidence="4" type="ORF">PV09_05138</name>
</gene>
<evidence type="ECO:0000256" key="1">
    <source>
        <dbReference type="SAM" id="MobiDB-lite"/>
    </source>
</evidence>
<dbReference type="Proteomes" id="UP000053259">
    <property type="component" value="Unassembled WGS sequence"/>
</dbReference>
<evidence type="ECO:0000313" key="5">
    <source>
        <dbReference type="Proteomes" id="UP000053259"/>
    </source>
</evidence>
<feature type="region of interest" description="Disordered" evidence="1">
    <location>
        <begin position="245"/>
        <end position="288"/>
    </location>
</feature>
<proteinExistence type="predicted"/>
<feature type="compositionally biased region" description="Low complexity" evidence="1">
    <location>
        <begin position="261"/>
        <end position="283"/>
    </location>
</feature>
<evidence type="ECO:0000256" key="3">
    <source>
        <dbReference type="SAM" id="SignalP"/>
    </source>
</evidence>
<keyword evidence="3" id="KW-0732">Signal</keyword>
<dbReference type="RefSeq" id="XP_016213708.1">
    <property type="nucleotide sequence ID" value="XM_016358607.1"/>
</dbReference>
<dbReference type="GeneID" id="27313111"/>
<protein>
    <recommendedName>
        <fullName evidence="6">Fibronectin type-III domain-containing protein</fullName>
    </recommendedName>
</protein>
<name>A0A0D2AXC3_9PEZI</name>
<dbReference type="OrthoDB" id="3944128at2759"/>
<feature type="chain" id="PRO_5002238745" description="Fibronectin type-III domain-containing protein" evidence="3">
    <location>
        <begin position="29"/>
        <end position="387"/>
    </location>
</feature>
<dbReference type="AlphaFoldDB" id="A0A0D2AXC3"/>
<sequence>MRSLLSFTIEHFLLFEATLLQYASFVAAVTSPSNLSTSLSVSSCSGCAISATQTLLSFPQSVQEVTSSLSVTVIPYVTVYDDGTSITNYATYTKYKSGQSTQGLATSPAPLTWETFGTTLTYPTTYYAYLGVSAGPNKLSGTICRATPSPAVLDPSDQARLVFPFTSEEGNDVPTKSAQSVLDSLPTISALVSPNAPAQCSHAIGVIEFSSATPVATESGTSAALAAVVHTSVRFLTTQGQAVVTRASGTAPPPQSQVNDNGGSSPSPTNGGQGGNNNQQSTPVINWGGSTITAGPSGVWNIGGHSVTAGGSAQIIDGTTVSIAAGGSVAVINGHTSSLESAKPSSSGGLSQATGGAGGQVSVFVPLATWFAAISIGFLGLLVGVYL</sequence>
<accession>A0A0D2AXC3</accession>
<keyword evidence="2" id="KW-1133">Transmembrane helix</keyword>
<dbReference type="EMBL" id="KN847543">
    <property type="protein sequence ID" value="KIW03839.1"/>
    <property type="molecule type" value="Genomic_DNA"/>
</dbReference>
<dbReference type="HOGENOM" id="CLU_714116_0_0_1"/>
<evidence type="ECO:0000256" key="2">
    <source>
        <dbReference type="SAM" id="Phobius"/>
    </source>
</evidence>
<organism evidence="4 5">
    <name type="scientific">Verruconis gallopava</name>
    <dbReference type="NCBI Taxonomy" id="253628"/>
    <lineage>
        <taxon>Eukaryota</taxon>
        <taxon>Fungi</taxon>
        <taxon>Dikarya</taxon>
        <taxon>Ascomycota</taxon>
        <taxon>Pezizomycotina</taxon>
        <taxon>Dothideomycetes</taxon>
        <taxon>Pleosporomycetidae</taxon>
        <taxon>Venturiales</taxon>
        <taxon>Sympoventuriaceae</taxon>
        <taxon>Verruconis</taxon>
    </lineage>
</organism>
<feature type="transmembrane region" description="Helical" evidence="2">
    <location>
        <begin position="367"/>
        <end position="386"/>
    </location>
</feature>